<sequence length="263" mass="30887">MRTALLISTYNWVSALNLVLKSVQNQVRLPDEILIADDGSNKETKELIEFYKKQFSIPVQHVWHEDAGFRKSKILNKTIAASTSDYIIQIDGDCIIHPYFIKDHIEIREKQVFLYGSRVNIHKKGLEMVMRKELSRFSFFSSLIKKRTRNIHLPYLRNKYAAKSGFSKKVRGCNISYWRKDFLAVNGYNEEIEGWGREDSELIIRMLNSGVKGKRLKYGGILYHIYHKEKSRDHVSANSKIQQKTIEDKRTWCENGVDQYFEK</sequence>
<evidence type="ECO:0000313" key="4">
    <source>
        <dbReference type="EMBL" id="GGG25278.1"/>
    </source>
</evidence>
<dbReference type="Proteomes" id="UP000605733">
    <property type="component" value="Unassembled WGS sequence"/>
</dbReference>
<name>A0ABQ1WDR9_9FLAO</name>
<protein>
    <submittedName>
        <fullName evidence="4">Glycosyl transferase family 2</fullName>
    </submittedName>
</protein>
<dbReference type="PANTHER" id="PTHR43685:SF3">
    <property type="entry name" value="SLR2126 PROTEIN"/>
    <property type="match status" value="1"/>
</dbReference>
<feature type="domain" description="Glycosyltransferase 2-like" evidence="2">
    <location>
        <begin position="6"/>
        <end position="154"/>
    </location>
</feature>
<organism evidence="4 5">
    <name type="scientific">Christiangramia forsetii</name>
    <dbReference type="NCBI Taxonomy" id="411153"/>
    <lineage>
        <taxon>Bacteria</taxon>
        <taxon>Pseudomonadati</taxon>
        <taxon>Bacteroidota</taxon>
        <taxon>Flavobacteriia</taxon>
        <taxon>Flavobacteriales</taxon>
        <taxon>Flavobacteriaceae</taxon>
        <taxon>Christiangramia</taxon>
    </lineage>
</organism>
<dbReference type="RefSeq" id="WP_011710147.1">
    <property type="nucleotide sequence ID" value="NZ_BMIX01000001.1"/>
</dbReference>
<dbReference type="SUPFAM" id="SSF53448">
    <property type="entry name" value="Nucleotide-diphospho-sugar transferases"/>
    <property type="match status" value="1"/>
</dbReference>
<comment type="caution">
    <text evidence="4">The sequence shown here is derived from an EMBL/GenBank/DDBJ whole genome shotgun (WGS) entry which is preliminary data.</text>
</comment>
<keyword evidence="1 4" id="KW-0808">Transferase</keyword>
<dbReference type="Pfam" id="PF02709">
    <property type="entry name" value="Glyco_transf_7C"/>
    <property type="match status" value="1"/>
</dbReference>
<dbReference type="PANTHER" id="PTHR43685">
    <property type="entry name" value="GLYCOSYLTRANSFERASE"/>
    <property type="match status" value="1"/>
</dbReference>
<dbReference type="InterPro" id="IPR050834">
    <property type="entry name" value="Glycosyltransf_2"/>
</dbReference>
<dbReference type="InterPro" id="IPR029044">
    <property type="entry name" value="Nucleotide-diphossugar_trans"/>
</dbReference>
<dbReference type="Gene3D" id="3.90.550.10">
    <property type="entry name" value="Spore Coat Polysaccharide Biosynthesis Protein SpsA, Chain A"/>
    <property type="match status" value="1"/>
</dbReference>
<evidence type="ECO:0000256" key="1">
    <source>
        <dbReference type="ARBA" id="ARBA00022679"/>
    </source>
</evidence>
<evidence type="ECO:0000259" key="2">
    <source>
        <dbReference type="Pfam" id="PF00535"/>
    </source>
</evidence>
<gene>
    <name evidence="4" type="ORF">GCM10011532_05800</name>
</gene>
<dbReference type="InterPro" id="IPR001173">
    <property type="entry name" value="Glyco_trans_2-like"/>
</dbReference>
<evidence type="ECO:0000313" key="5">
    <source>
        <dbReference type="Proteomes" id="UP000605733"/>
    </source>
</evidence>
<keyword evidence="5" id="KW-1185">Reference proteome</keyword>
<proteinExistence type="predicted"/>
<dbReference type="GO" id="GO:0016740">
    <property type="term" value="F:transferase activity"/>
    <property type="evidence" value="ECO:0007669"/>
    <property type="project" value="UniProtKB-KW"/>
</dbReference>
<dbReference type="EMBL" id="BMIX01000001">
    <property type="protein sequence ID" value="GGG25278.1"/>
    <property type="molecule type" value="Genomic_DNA"/>
</dbReference>
<dbReference type="CDD" id="cd06420">
    <property type="entry name" value="GT2_Chondriotin_Pol_N"/>
    <property type="match status" value="1"/>
</dbReference>
<dbReference type="InterPro" id="IPR027791">
    <property type="entry name" value="Galactosyl_T_C"/>
</dbReference>
<evidence type="ECO:0000259" key="3">
    <source>
        <dbReference type="Pfam" id="PF02709"/>
    </source>
</evidence>
<dbReference type="Pfam" id="PF00535">
    <property type="entry name" value="Glycos_transf_2"/>
    <property type="match status" value="1"/>
</dbReference>
<reference evidence="5" key="1">
    <citation type="journal article" date="2019" name="Int. J. Syst. Evol. Microbiol.">
        <title>The Global Catalogue of Microorganisms (GCM) 10K type strain sequencing project: providing services to taxonomists for standard genome sequencing and annotation.</title>
        <authorList>
            <consortium name="The Broad Institute Genomics Platform"/>
            <consortium name="The Broad Institute Genome Sequencing Center for Infectious Disease"/>
            <person name="Wu L."/>
            <person name="Ma J."/>
        </authorList>
    </citation>
    <scope>NUCLEOTIDE SEQUENCE [LARGE SCALE GENOMIC DNA]</scope>
    <source>
        <strain evidence="5">CGMCC 1.15422</strain>
    </source>
</reference>
<feature type="domain" description="Galactosyltransferase C-terminal" evidence="3">
    <location>
        <begin position="167"/>
        <end position="228"/>
    </location>
</feature>
<accession>A0ABQ1WDR9</accession>